<dbReference type="AlphaFoldDB" id="A0A1U7D2H0"/>
<evidence type="ECO:0000259" key="10">
    <source>
        <dbReference type="Pfam" id="PF02823"/>
    </source>
</evidence>
<keyword evidence="9" id="KW-1003">Cell membrane</keyword>
<name>A0A1U7D2H0_9RHOB</name>
<evidence type="ECO:0000256" key="1">
    <source>
        <dbReference type="ARBA" id="ARBA00003543"/>
    </source>
</evidence>
<sequence length="155" mass="16458">MSGALHLTLTTPMALLVDDASVASLRAEDESGAFGILPGHTDLLTALPASVLRWRDGDGARHYCAIRGGLMTVTGGARVAIACRDGILGDDLPTLEARVRDLRAAELEAERKGRVEQTRLHTQAVRRMMRYMRAGHAVAMEHPPGVPGGPKGEAG</sequence>
<dbReference type="EMBL" id="CP014796">
    <property type="protein sequence ID" value="APX22357.1"/>
    <property type="molecule type" value="Genomic_DNA"/>
</dbReference>
<gene>
    <name evidence="9" type="primary">atpC</name>
    <name evidence="11" type="ORF">Ga0080559_TMP1561</name>
</gene>
<keyword evidence="6 9" id="KW-0406">Ion transport</keyword>
<accession>A0A1U7D2H0</accession>
<keyword evidence="9" id="KW-0066">ATP synthesis</keyword>
<dbReference type="SUPFAM" id="SSF51344">
    <property type="entry name" value="Epsilon subunit of F1F0-ATP synthase N-terminal domain"/>
    <property type="match status" value="1"/>
</dbReference>
<evidence type="ECO:0000256" key="4">
    <source>
        <dbReference type="ARBA" id="ARBA00022448"/>
    </source>
</evidence>
<dbReference type="InterPro" id="IPR036771">
    <property type="entry name" value="ATPsynth_dsu/esu_N"/>
</dbReference>
<evidence type="ECO:0000256" key="5">
    <source>
        <dbReference type="ARBA" id="ARBA00022781"/>
    </source>
</evidence>
<comment type="function">
    <text evidence="1 9">Produces ATP from ADP in the presence of a proton gradient across the membrane.</text>
</comment>
<dbReference type="GO" id="GO:0012505">
    <property type="term" value="C:endomembrane system"/>
    <property type="evidence" value="ECO:0007669"/>
    <property type="project" value="UniProtKB-SubCell"/>
</dbReference>
<dbReference type="NCBIfam" id="TIGR03166">
    <property type="entry name" value="alt_F1F0_F1_eps"/>
    <property type="match status" value="1"/>
</dbReference>
<reference evidence="11 12" key="1">
    <citation type="submission" date="2016-03" db="EMBL/GenBank/DDBJ databases">
        <title>Deep-sea bacteria in the southern Pacific.</title>
        <authorList>
            <person name="Tang K."/>
        </authorList>
    </citation>
    <scope>NUCLEOTIDE SEQUENCE [LARGE SCALE GENOMIC DNA]</scope>
    <source>
        <strain evidence="11 12">JLT2016</strain>
    </source>
</reference>
<dbReference type="Proteomes" id="UP000186559">
    <property type="component" value="Chromosome"/>
</dbReference>
<keyword evidence="8 9" id="KW-0139">CF(1)</keyword>
<dbReference type="STRING" id="1229727.Ga0080559_TMP1561"/>
<evidence type="ECO:0000256" key="8">
    <source>
        <dbReference type="ARBA" id="ARBA00023196"/>
    </source>
</evidence>
<comment type="subunit">
    <text evidence="9">F-type ATPases have 2 components, CF(1) - the catalytic core - and CF(0) - the membrane proton channel. CF(1) has five subunits: alpha(3), beta(3), gamma(1), delta(1), epsilon(1). CF(0) has three main subunits: a, b and c.</text>
</comment>
<dbReference type="InterPro" id="IPR001469">
    <property type="entry name" value="ATP_synth_F1_dsu/esu"/>
</dbReference>
<dbReference type="GO" id="GO:0046933">
    <property type="term" value="F:proton-transporting ATP synthase activity, rotational mechanism"/>
    <property type="evidence" value="ECO:0007669"/>
    <property type="project" value="UniProtKB-UniRule"/>
</dbReference>
<dbReference type="CDD" id="cd12152">
    <property type="entry name" value="F1-ATPase_delta"/>
    <property type="match status" value="1"/>
</dbReference>
<dbReference type="GO" id="GO:0045259">
    <property type="term" value="C:proton-transporting ATP synthase complex"/>
    <property type="evidence" value="ECO:0007669"/>
    <property type="project" value="UniProtKB-KW"/>
</dbReference>
<evidence type="ECO:0000256" key="7">
    <source>
        <dbReference type="ARBA" id="ARBA00023136"/>
    </source>
</evidence>
<protein>
    <recommendedName>
        <fullName evidence="9">ATP synthase epsilon chain</fullName>
    </recommendedName>
    <alternativeName>
        <fullName evidence="9">ATP synthase F1 sector epsilon subunit</fullName>
    </alternativeName>
    <alternativeName>
        <fullName evidence="9">F-ATPase epsilon subunit</fullName>
    </alternativeName>
</protein>
<dbReference type="Gene3D" id="2.60.15.10">
    <property type="entry name" value="F0F1 ATP synthase delta/epsilon subunit, N-terminal"/>
    <property type="match status" value="1"/>
</dbReference>
<evidence type="ECO:0000256" key="2">
    <source>
        <dbReference type="ARBA" id="ARBA00004184"/>
    </source>
</evidence>
<comment type="subcellular location">
    <subcellularLocation>
        <location evidence="9">Cell membrane</location>
        <topology evidence="9">Peripheral membrane protein</topology>
    </subcellularLocation>
    <subcellularLocation>
        <location evidence="2">Endomembrane system</location>
        <topology evidence="2">Peripheral membrane protein</topology>
    </subcellularLocation>
</comment>
<comment type="similarity">
    <text evidence="3 9">Belongs to the ATPase epsilon chain family.</text>
</comment>
<dbReference type="GO" id="GO:0005886">
    <property type="term" value="C:plasma membrane"/>
    <property type="evidence" value="ECO:0007669"/>
    <property type="project" value="UniProtKB-SubCell"/>
</dbReference>
<dbReference type="OrthoDB" id="272739at2"/>
<evidence type="ECO:0000256" key="3">
    <source>
        <dbReference type="ARBA" id="ARBA00005712"/>
    </source>
</evidence>
<dbReference type="KEGG" id="tpro:Ga0080559_TMP1561"/>
<keyword evidence="4 9" id="KW-0813">Transport</keyword>
<dbReference type="InterPro" id="IPR020546">
    <property type="entry name" value="ATP_synth_F1_dsu/esu_N"/>
</dbReference>
<dbReference type="InterPro" id="IPR024037">
    <property type="entry name" value="Alt_ATP_synth_F1_esu"/>
</dbReference>
<dbReference type="HAMAP" id="MF_00530">
    <property type="entry name" value="ATP_synth_epsil_bac"/>
    <property type="match status" value="1"/>
</dbReference>
<proteinExistence type="inferred from homology"/>
<keyword evidence="7 9" id="KW-0472">Membrane</keyword>
<feature type="domain" description="ATP synthase F1 complex delta/epsilon subunit N-terminal" evidence="10">
    <location>
        <begin position="5"/>
        <end position="83"/>
    </location>
</feature>
<evidence type="ECO:0000256" key="9">
    <source>
        <dbReference type="HAMAP-Rule" id="MF_00530"/>
    </source>
</evidence>
<dbReference type="GO" id="GO:0005524">
    <property type="term" value="F:ATP binding"/>
    <property type="evidence" value="ECO:0007669"/>
    <property type="project" value="UniProtKB-UniRule"/>
</dbReference>
<evidence type="ECO:0000313" key="12">
    <source>
        <dbReference type="Proteomes" id="UP000186559"/>
    </source>
</evidence>
<organism evidence="11 12">
    <name type="scientific">Salipiger profundus</name>
    <dbReference type="NCBI Taxonomy" id="1229727"/>
    <lineage>
        <taxon>Bacteria</taxon>
        <taxon>Pseudomonadati</taxon>
        <taxon>Pseudomonadota</taxon>
        <taxon>Alphaproteobacteria</taxon>
        <taxon>Rhodobacterales</taxon>
        <taxon>Roseobacteraceae</taxon>
        <taxon>Salipiger</taxon>
    </lineage>
</organism>
<keyword evidence="12" id="KW-1185">Reference proteome</keyword>
<dbReference type="NCBIfam" id="NF009981">
    <property type="entry name" value="PRK13447.1"/>
    <property type="match status" value="1"/>
</dbReference>
<evidence type="ECO:0000256" key="6">
    <source>
        <dbReference type="ARBA" id="ARBA00023065"/>
    </source>
</evidence>
<keyword evidence="5 9" id="KW-0375">Hydrogen ion transport</keyword>
<dbReference type="Pfam" id="PF02823">
    <property type="entry name" value="ATP-synt_DE_N"/>
    <property type="match status" value="1"/>
</dbReference>
<dbReference type="RefSeq" id="WP_076622744.1">
    <property type="nucleotide sequence ID" value="NZ_BMEW01000011.1"/>
</dbReference>
<evidence type="ECO:0000313" key="11">
    <source>
        <dbReference type="EMBL" id="APX22357.1"/>
    </source>
</evidence>